<dbReference type="GO" id="GO:0003677">
    <property type="term" value="F:DNA binding"/>
    <property type="evidence" value="ECO:0007669"/>
    <property type="project" value="UniProtKB-UniRule"/>
</dbReference>
<keyword evidence="1 2" id="KW-0238">DNA-binding</keyword>
<keyword evidence="3" id="KW-0175">Coiled coil</keyword>
<evidence type="ECO:0000256" key="4">
    <source>
        <dbReference type="SAM" id="MobiDB-lite"/>
    </source>
</evidence>
<feature type="region of interest" description="Disordered" evidence="4">
    <location>
        <begin position="121"/>
        <end position="163"/>
    </location>
</feature>
<comment type="subunit">
    <text evidence="2">Homodimer.</text>
</comment>
<dbReference type="AlphaFoldDB" id="A0A2P8E7B3"/>
<proteinExistence type="inferred from homology"/>
<dbReference type="InterPro" id="IPR004401">
    <property type="entry name" value="YbaB/EbfC"/>
</dbReference>
<dbReference type="HAMAP" id="MF_00274">
    <property type="entry name" value="DNA_YbaB_EbfC"/>
    <property type="match status" value="1"/>
</dbReference>
<accession>A0A2P8E7B3</accession>
<protein>
    <recommendedName>
        <fullName evidence="2">Nucleoid-associated protein CLV30_104206</fullName>
    </recommendedName>
</protein>
<comment type="subcellular location">
    <subcellularLocation>
        <location evidence="2">Cytoplasm</location>
        <location evidence="2">Nucleoid</location>
    </subcellularLocation>
</comment>
<keyword evidence="6" id="KW-1185">Reference proteome</keyword>
<dbReference type="InterPro" id="IPR036894">
    <property type="entry name" value="YbaB-like_sf"/>
</dbReference>
<sequence length="163" mass="16294">MFPPGNEGIDMNRLLQQAQQMQEKLMSAQHDMSEAEATGTAGGGLVQATVTGTGELTGLQLDPSVVDPDDVDTLADLVVAAVRDAHTEIQRRAQEQMGDINADVAGLLGGAGAEGSPLAGLFGGAGAISGDTVSAQPAEDDETADDTDDGRDSGGAAPGSTGS</sequence>
<dbReference type="NCBIfam" id="TIGR00103">
    <property type="entry name" value="DNA_YbaB_EbfC"/>
    <property type="match status" value="1"/>
</dbReference>
<evidence type="ECO:0000256" key="2">
    <source>
        <dbReference type="HAMAP-Rule" id="MF_00274"/>
    </source>
</evidence>
<comment type="caution">
    <text evidence="5">The sequence shown here is derived from an EMBL/GenBank/DDBJ whole genome shotgun (WGS) entry which is preliminary data.</text>
</comment>
<dbReference type="SUPFAM" id="SSF82607">
    <property type="entry name" value="YbaB-like"/>
    <property type="match status" value="1"/>
</dbReference>
<name>A0A2P8E7B3_9ACTN</name>
<comment type="function">
    <text evidence="2">Binds to DNA and alters its conformation. May be involved in regulation of gene expression, nucleoid organization and DNA protection.</text>
</comment>
<dbReference type="RefSeq" id="WP_205740512.1">
    <property type="nucleotide sequence ID" value="NZ_ML142899.1"/>
</dbReference>
<evidence type="ECO:0000256" key="3">
    <source>
        <dbReference type="SAM" id="Coils"/>
    </source>
</evidence>
<reference evidence="5 6" key="1">
    <citation type="submission" date="2018-03" db="EMBL/GenBank/DDBJ databases">
        <title>Genomic Encyclopedia of Archaeal and Bacterial Type Strains, Phase II (KMG-II): from individual species to whole genera.</title>
        <authorList>
            <person name="Goeker M."/>
        </authorList>
    </citation>
    <scope>NUCLEOTIDE SEQUENCE [LARGE SCALE GENOMIC DNA]</scope>
    <source>
        <strain evidence="5 6">DSM 45211</strain>
    </source>
</reference>
<evidence type="ECO:0000313" key="5">
    <source>
        <dbReference type="EMBL" id="PSL05337.1"/>
    </source>
</evidence>
<organism evidence="5 6">
    <name type="scientific">Haloactinopolyspora alba</name>
    <dbReference type="NCBI Taxonomy" id="648780"/>
    <lineage>
        <taxon>Bacteria</taxon>
        <taxon>Bacillati</taxon>
        <taxon>Actinomycetota</taxon>
        <taxon>Actinomycetes</taxon>
        <taxon>Jiangellales</taxon>
        <taxon>Jiangellaceae</taxon>
        <taxon>Haloactinopolyspora</taxon>
    </lineage>
</organism>
<dbReference type="Pfam" id="PF02575">
    <property type="entry name" value="YbaB_DNA_bd"/>
    <property type="match status" value="1"/>
</dbReference>
<dbReference type="Proteomes" id="UP000243528">
    <property type="component" value="Unassembled WGS sequence"/>
</dbReference>
<evidence type="ECO:0000256" key="1">
    <source>
        <dbReference type="ARBA" id="ARBA00023125"/>
    </source>
</evidence>
<dbReference type="GO" id="GO:0005829">
    <property type="term" value="C:cytosol"/>
    <property type="evidence" value="ECO:0007669"/>
    <property type="project" value="TreeGrafter"/>
</dbReference>
<dbReference type="PANTHER" id="PTHR33449">
    <property type="entry name" value="NUCLEOID-ASSOCIATED PROTEIN YBAB"/>
    <property type="match status" value="1"/>
</dbReference>
<keyword evidence="2" id="KW-0963">Cytoplasm</keyword>
<dbReference type="PANTHER" id="PTHR33449:SF1">
    <property type="entry name" value="NUCLEOID-ASSOCIATED PROTEIN YBAB"/>
    <property type="match status" value="1"/>
</dbReference>
<comment type="similarity">
    <text evidence="2">Belongs to the YbaB/EbfC family.</text>
</comment>
<gene>
    <name evidence="5" type="ORF">CLV30_104206</name>
</gene>
<evidence type="ECO:0000313" key="6">
    <source>
        <dbReference type="Proteomes" id="UP000243528"/>
    </source>
</evidence>
<dbReference type="EMBL" id="PYGE01000004">
    <property type="protein sequence ID" value="PSL05337.1"/>
    <property type="molecule type" value="Genomic_DNA"/>
</dbReference>
<feature type="coiled-coil region" evidence="3">
    <location>
        <begin position="11"/>
        <end position="38"/>
    </location>
</feature>
<dbReference type="GO" id="GO:0043590">
    <property type="term" value="C:bacterial nucleoid"/>
    <property type="evidence" value="ECO:0007669"/>
    <property type="project" value="UniProtKB-UniRule"/>
</dbReference>
<feature type="compositionally biased region" description="Acidic residues" evidence="4">
    <location>
        <begin position="138"/>
        <end position="149"/>
    </location>
</feature>
<dbReference type="Gene3D" id="3.30.1310.10">
    <property type="entry name" value="Nucleoid-associated protein YbaB-like domain"/>
    <property type="match status" value="1"/>
</dbReference>